<comment type="caution">
    <text evidence="1">The sequence shown here is derived from an EMBL/GenBank/DDBJ whole genome shotgun (WGS) entry which is preliminary data.</text>
</comment>
<reference evidence="1 2" key="1">
    <citation type="submission" date="2023-02" db="EMBL/GenBank/DDBJ databases">
        <title>LHISI_Scaffold_Assembly.</title>
        <authorList>
            <person name="Stuart O.P."/>
            <person name="Cleave R."/>
            <person name="Magrath M.J.L."/>
            <person name="Mikheyev A.S."/>
        </authorList>
    </citation>
    <scope>NUCLEOTIDE SEQUENCE [LARGE SCALE GENOMIC DNA]</scope>
    <source>
        <strain evidence="1">Daus_M_001</strain>
        <tissue evidence="1">Leg muscle</tissue>
    </source>
</reference>
<dbReference type="Proteomes" id="UP001159363">
    <property type="component" value="Chromosome 6"/>
</dbReference>
<sequence length="119" mass="13691">MPVERSENMVRKPVDQPKLEAFNKCCNFLDDNDDCQYLMSDLMEMLLKFSAESDKLCGGKHLRELLSARYSNNVVISSRIKCFGTVASFRPIASRILTENSYAIRKKSLWKKEEDSRCG</sequence>
<protein>
    <submittedName>
        <fullName evidence="1">Uncharacterized protein</fullName>
    </submittedName>
</protein>
<name>A0ABQ9H4I1_9NEOP</name>
<evidence type="ECO:0000313" key="1">
    <source>
        <dbReference type="EMBL" id="KAJ8879187.1"/>
    </source>
</evidence>
<keyword evidence="2" id="KW-1185">Reference proteome</keyword>
<proteinExistence type="predicted"/>
<accession>A0ABQ9H4I1</accession>
<organism evidence="1 2">
    <name type="scientific">Dryococelus australis</name>
    <dbReference type="NCBI Taxonomy" id="614101"/>
    <lineage>
        <taxon>Eukaryota</taxon>
        <taxon>Metazoa</taxon>
        <taxon>Ecdysozoa</taxon>
        <taxon>Arthropoda</taxon>
        <taxon>Hexapoda</taxon>
        <taxon>Insecta</taxon>
        <taxon>Pterygota</taxon>
        <taxon>Neoptera</taxon>
        <taxon>Polyneoptera</taxon>
        <taxon>Phasmatodea</taxon>
        <taxon>Verophasmatodea</taxon>
        <taxon>Anareolatae</taxon>
        <taxon>Phasmatidae</taxon>
        <taxon>Eurycanthinae</taxon>
        <taxon>Dryococelus</taxon>
    </lineage>
</organism>
<gene>
    <name evidence="1" type="ORF">PR048_019793</name>
</gene>
<dbReference type="EMBL" id="JARBHB010000007">
    <property type="protein sequence ID" value="KAJ8879187.1"/>
    <property type="molecule type" value="Genomic_DNA"/>
</dbReference>
<evidence type="ECO:0000313" key="2">
    <source>
        <dbReference type="Proteomes" id="UP001159363"/>
    </source>
</evidence>